<evidence type="ECO:0000313" key="2">
    <source>
        <dbReference type="Proteomes" id="UP001548189"/>
    </source>
</evidence>
<name>A0ABV2BQB2_9GAMM</name>
<gene>
    <name evidence="1" type="ORF">ABVT43_02200</name>
</gene>
<dbReference type="InterPro" id="IPR003680">
    <property type="entry name" value="Flavodoxin_fold"/>
</dbReference>
<dbReference type="HAMAP" id="MF_01216">
    <property type="entry name" value="Azoreductase_type1"/>
    <property type="match status" value="1"/>
</dbReference>
<reference evidence="1 2" key="1">
    <citation type="submission" date="2024-06" db="EMBL/GenBank/DDBJ databases">
        <authorList>
            <person name="Li F."/>
        </authorList>
    </citation>
    <scope>NUCLEOTIDE SEQUENCE [LARGE SCALE GENOMIC DNA]</scope>
    <source>
        <strain evidence="1 2">GXAS 311</strain>
    </source>
</reference>
<evidence type="ECO:0000313" key="1">
    <source>
        <dbReference type="EMBL" id="MET1253928.1"/>
    </source>
</evidence>
<dbReference type="InterPro" id="IPR023048">
    <property type="entry name" value="NADH:quinone_OxRdtase_FMN_depd"/>
</dbReference>
<sequence>MSHSTILHINSSGRKTDSVTRVVSEYLSRELLCQHPELNLHRRDLATGLPFIDEQWISANFTPYEERKADHHRVLSFSDLLVAELQQAEQLVIAAPVYNLSIPAVLKAWIDLVVRARLTFHFTENGPSGLLNDRPAYLVMASGGLAIGSEQDYASTYLTHALGFVGIHNVTLIDCSTLDISEPSQLTHQLKEILATNEVKS</sequence>
<dbReference type="SUPFAM" id="SSF52218">
    <property type="entry name" value="Flavoproteins"/>
    <property type="match status" value="1"/>
</dbReference>
<keyword evidence="2" id="KW-1185">Reference proteome</keyword>
<protein>
    <submittedName>
        <fullName evidence="1">NAD(P)H-dependent oxidoreductase</fullName>
    </submittedName>
</protein>
<dbReference type="PANTHER" id="PTHR43741:SF2">
    <property type="entry name" value="FMN-DEPENDENT NADH:QUINONE OXIDOREDUCTASE"/>
    <property type="match status" value="1"/>
</dbReference>
<dbReference type="InterPro" id="IPR029039">
    <property type="entry name" value="Flavoprotein-like_sf"/>
</dbReference>
<organism evidence="1 2">
    <name type="scientific">Aliikangiella maris</name>
    <dbReference type="NCBI Taxonomy" id="3162458"/>
    <lineage>
        <taxon>Bacteria</taxon>
        <taxon>Pseudomonadati</taxon>
        <taxon>Pseudomonadota</taxon>
        <taxon>Gammaproteobacteria</taxon>
        <taxon>Oceanospirillales</taxon>
        <taxon>Pleioneaceae</taxon>
        <taxon>Aliikangiella</taxon>
    </lineage>
</organism>
<dbReference type="Pfam" id="PF02525">
    <property type="entry name" value="Flavodoxin_2"/>
    <property type="match status" value="1"/>
</dbReference>
<comment type="caution">
    <text evidence="1">The sequence shown here is derived from an EMBL/GenBank/DDBJ whole genome shotgun (WGS) entry which is preliminary data.</text>
</comment>
<proteinExistence type="inferred from homology"/>
<dbReference type="Proteomes" id="UP001548189">
    <property type="component" value="Unassembled WGS sequence"/>
</dbReference>
<accession>A0ABV2BQB2</accession>
<dbReference type="Gene3D" id="3.40.50.360">
    <property type="match status" value="1"/>
</dbReference>
<dbReference type="InterPro" id="IPR050104">
    <property type="entry name" value="FMN-dep_NADH:Q_OxRdtase_AzoR1"/>
</dbReference>
<dbReference type="PANTHER" id="PTHR43741">
    <property type="entry name" value="FMN-DEPENDENT NADH-AZOREDUCTASE 1"/>
    <property type="match status" value="1"/>
</dbReference>
<dbReference type="EMBL" id="JBEVCJ010000002">
    <property type="protein sequence ID" value="MET1253928.1"/>
    <property type="molecule type" value="Genomic_DNA"/>
</dbReference>